<organism evidence="1 2">
    <name type="scientific">Vibrio viridaestus</name>
    <dbReference type="NCBI Taxonomy" id="2487322"/>
    <lineage>
        <taxon>Bacteria</taxon>
        <taxon>Pseudomonadati</taxon>
        <taxon>Pseudomonadota</taxon>
        <taxon>Gammaproteobacteria</taxon>
        <taxon>Vibrionales</taxon>
        <taxon>Vibrionaceae</taxon>
        <taxon>Vibrio</taxon>
    </lineage>
</organism>
<evidence type="ECO:0008006" key="3">
    <source>
        <dbReference type="Google" id="ProtNLM"/>
    </source>
</evidence>
<protein>
    <recommendedName>
        <fullName evidence="3">Calcium-binding protein</fullName>
    </recommendedName>
</protein>
<accession>A0A3N9THX4</accession>
<dbReference type="Proteomes" id="UP000281112">
    <property type="component" value="Unassembled WGS sequence"/>
</dbReference>
<evidence type="ECO:0000313" key="2">
    <source>
        <dbReference type="Proteomes" id="UP000281112"/>
    </source>
</evidence>
<proteinExistence type="predicted"/>
<name>A0A3N9THX4_9VIBR</name>
<sequence length="282" mass="29539">MSEVLVGTASSEYLTVSNQVLNNNATVTDVDYTDLTAAVASSWNAKGEKSVSIDSDKSNIYVQDFVDVSVNADSDTGANVTVVNAKRGSIETGNGDDSVYLSVYSNNNHWSNSFDIDTGAGDDTVVLTNTANSENTSFHIELGSGNDSLDVSGLLDPFSSASRFADGGDGLDTLTLSGEDSVSFDNFEVIKGSDSAFSTVVTLSSDLLEDNDSAELGLVFNQVDLQLSDDVSVSDVNVISDDQASYLASLGLDSSDYVSVEVAGDDGTYTVLTDDSDYSIIA</sequence>
<keyword evidence="2" id="KW-1185">Reference proteome</keyword>
<dbReference type="OrthoDB" id="5886342at2"/>
<dbReference type="RefSeq" id="WP_124936018.1">
    <property type="nucleotide sequence ID" value="NZ_RJVQ01000002.1"/>
</dbReference>
<dbReference type="EMBL" id="RJVQ01000002">
    <property type="protein sequence ID" value="RQW63898.1"/>
    <property type="molecule type" value="Genomic_DNA"/>
</dbReference>
<evidence type="ECO:0000313" key="1">
    <source>
        <dbReference type="EMBL" id="RQW63898.1"/>
    </source>
</evidence>
<gene>
    <name evidence="1" type="ORF">EES38_04635</name>
</gene>
<comment type="caution">
    <text evidence="1">The sequence shown here is derived from an EMBL/GenBank/DDBJ whole genome shotgun (WGS) entry which is preliminary data.</text>
</comment>
<reference evidence="1 2" key="1">
    <citation type="submission" date="2018-11" db="EMBL/GenBank/DDBJ databases">
        <title>Vibrio LJC006 sp. nov., isolated from seawater during the bloom of the enteromorpha.</title>
        <authorList>
            <person name="Liang J."/>
        </authorList>
    </citation>
    <scope>NUCLEOTIDE SEQUENCE [LARGE SCALE GENOMIC DNA]</scope>
    <source>
        <strain evidence="1 2">LJC006</strain>
    </source>
</reference>
<dbReference type="AlphaFoldDB" id="A0A3N9THX4"/>